<evidence type="ECO:0000256" key="1">
    <source>
        <dbReference type="SAM" id="MobiDB-lite"/>
    </source>
</evidence>
<evidence type="ECO:0000313" key="2">
    <source>
        <dbReference type="EMBL" id="KAJ8427399.1"/>
    </source>
</evidence>
<name>A0A9Q1JL10_9CARY</name>
<accession>A0A9Q1JL10</accession>
<sequence length="199" mass="22317">MVSSGDIFYRPSVCLLSMASNKSRNTSPPHAYRPKLPTGSYLKRSAFDKSSIRRNLKHPTIESSQMGDDIDDQDAIFRPWQSLSNQPDNIDEESEDDCELKEDGSNATGKKNFTWYGETDLVLVDALLEQMEMGEKISITCTSASTSVTNQIQMLKLFTTNMWQISTSMAFPLGKREQSKAMELAKRKASSVDKRSGKL</sequence>
<proteinExistence type="predicted"/>
<feature type="region of interest" description="Disordered" evidence="1">
    <location>
        <begin position="82"/>
        <end position="105"/>
    </location>
</feature>
<organism evidence="2 3">
    <name type="scientific">Carnegiea gigantea</name>
    <dbReference type="NCBI Taxonomy" id="171969"/>
    <lineage>
        <taxon>Eukaryota</taxon>
        <taxon>Viridiplantae</taxon>
        <taxon>Streptophyta</taxon>
        <taxon>Embryophyta</taxon>
        <taxon>Tracheophyta</taxon>
        <taxon>Spermatophyta</taxon>
        <taxon>Magnoliopsida</taxon>
        <taxon>eudicotyledons</taxon>
        <taxon>Gunneridae</taxon>
        <taxon>Pentapetalae</taxon>
        <taxon>Caryophyllales</taxon>
        <taxon>Cactineae</taxon>
        <taxon>Cactaceae</taxon>
        <taxon>Cactoideae</taxon>
        <taxon>Echinocereeae</taxon>
        <taxon>Carnegiea</taxon>
    </lineage>
</organism>
<gene>
    <name evidence="2" type="ORF">Cgig2_027949</name>
</gene>
<feature type="compositionally biased region" description="Acidic residues" evidence="1">
    <location>
        <begin position="89"/>
        <end position="100"/>
    </location>
</feature>
<keyword evidence="3" id="KW-1185">Reference proteome</keyword>
<comment type="caution">
    <text evidence="2">The sequence shown here is derived from an EMBL/GenBank/DDBJ whole genome shotgun (WGS) entry which is preliminary data.</text>
</comment>
<dbReference type="AlphaFoldDB" id="A0A9Q1JL10"/>
<dbReference type="Proteomes" id="UP001153076">
    <property type="component" value="Unassembled WGS sequence"/>
</dbReference>
<reference evidence="2" key="1">
    <citation type="submission" date="2022-04" db="EMBL/GenBank/DDBJ databases">
        <title>Carnegiea gigantea Genome sequencing and assembly v2.</title>
        <authorList>
            <person name="Copetti D."/>
            <person name="Sanderson M.J."/>
            <person name="Burquez A."/>
            <person name="Wojciechowski M.F."/>
        </authorList>
    </citation>
    <scope>NUCLEOTIDE SEQUENCE</scope>
    <source>
        <strain evidence="2">SGP5-SGP5p</strain>
        <tissue evidence="2">Aerial part</tissue>
    </source>
</reference>
<evidence type="ECO:0000313" key="3">
    <source>
        <dbReference type="Proteomes" id="UP001153076"/>
    </source>
</evidence>
<dbReference type="EMBL" id="JAKOGI010001150">
    <property type="protein sequence ID" value="KAJ8427399.1"/>
    <property type="molecule type" value="Genomic_DNA"/>
</dbReference>
<protein>
    <submittedName>
        <fullName evidence="2">Uncharacterized protein</fullName>
    </submittedName>
</protein>